<reference evidence="1 2" key="1">
    <citation type="submission" date="2018-07" db="EMBL/GenBank/DDBJ databases">
        <title>Complete genome sequence of Spiroplasma alleghenense PLHS-1 (ATCC 51752).</title>
        <authorList>
            <person name="Chou L."/>
            <person name="Lee T.-Y."/>
            <person name="Tsai Y.-M."/>
            <person name="Kuo C.-H."/>
        </authorList>
    </citation>
    <scope>NUCLEOTIDE SEQUENCE [LARGE SCALE GENOMIC DNA]</scope>
    <source>
        <strain evidence="1 2">PLHS-1</strain>
    </source>
</reference>
<organism evidence="1 2">
    <name type="scientific">Spiroplasma alleghenense</name>
    <dbReference type="NCBI Taxonomy" id="216931"/>
    <lineage>
        <taxon>Bacteria</taxon>
        <taxon>Bacillati</taxon>
        <taxon>Mycoplasmatota</taxon>
        <taxon>Mollicutes</taxon>
        <taxon>Entomoplasmatales</taxon>
        <taxon>Spiroplasmataceae</taxon>
        <taxon>Spiroplasma</taxon>
    </lineage>
</organism>
<dbReference type="KEGG" id="salx:SALLE_v1c04960"/>
<sequence>MNENNFLKNKIKSDELFKENQDEEIFEKILEDVNELKKMLHIRDGFNKNLKKKILSTGVSQDSEDNLINELEKFNMNNYGYKYKNPELVSNWVDDLSDNSLELSEEIEIDILNNDGDEFDKNNDVSQSLQFTDKKLLEENDFFHLGFIRIKLERKLTDKTREIIKRVESFTNEIENNYGSNFLAKVAEWIKQEEELYSDK</sequence>
<dbReference type="EMBL" id="CP031376">
    <property type="protein sequence ID" value="AXK51170.1"/>
    <property type="molecule type" value="Genomic_DNA"/>
</dbReference>
<gene>
    <name evidence="1" type="ORF">SALLE_v1c04960</name>
</gene>
<proteinExistence type="predicted"/>
<evidence type="ECO:0000313" key="2">
    <source>
        <dbReference type="Proteomes" id="UP000254792"/>
    </source>
</evidence>
<dbReference type="Proteomes" id="UP000254792">
    <property type="component" value="Chromosome"/>
</dbReference>
<dbReference type="OrthoDB" id="389317at2"/>
<keyword evidence="2" id="KW-1185">Reference proteome</keyword>
<protein>
    <submittedName>
        <fullName evidence="1">Uncharacterized protein</fullName>
    </submittedName>
</protein>
<dbReference type="RefSeq" id="WP_115558081.1">
    <property type="nucleotide sequence ID" value="NZ_CP031376.1"/>
</dbReference>
<dbReference type="AlphaFoldDB" id="A0A345Z3J1"/>
<evidence type="ECO:0000313" key="1">
    <source>
        <dbReference type="EMBL" id="AXK51170.1"/>
    </source>
</evidence>
<accession>A0A345Z3J1</accession>
<name>A0A345Z3J1_9MOLU</name>